<keyword evidence="6 7" id="KW-0472">Membrane</keyword>
<evidence type="ECO:0000256" key="6">
    <source>
        <dbReference type="ARBA" id="ARBA00023136"/>
    </source>
</evidence>
<dbReference type="Proteomes" id="UP000681414">
    <property type="component" value="Unassembled WGS sequence"/>
</dbReference>
<dbReference type="GO" id="GO:0005886">
    <property type="term" value="C:plasma membrane"/>
    <property type="evidence" value="ECO:0007669"/>
    <property type="project" value="UniProtKB-SubCell"/>
</dbReference>
<feature type="transmembrane region" description="Helical" evidence="7">
    <location>
        <begin position="95"/>
        <end position="121"/>
    </location>
</feature>
<evidence type="ECO:0000256" key="1">
    <source>
        <dbReference type="ARBA" id="ARBA00004651"/>
    </source>
</evidence>
<gene>
    <name evidence="9" type="ORF">KHA97_08380</name>
</gene>
<feature type="transmembrane region" description="Helical" evidence="7">
    <location>
        <begin position="243"/>
        <end position="263"/>
    </location>
</feature>
<keyword evidence="5 7" id="KW-1133">Transmembrane helix</keyword>
<proteinExistence type="predicted"/>
<evidence type="ECO:0000313" key="9">
    <source>
        <dbReference type="EMBL" id="MBS4195094.1"/>
    </source>
</evidence>
<dbReference type="InterPro" id="IPR036259">
    <property type="entry name" value="MFS_trans_sf"/>
</dbReference>
<feature type="transmembrane region" description="Helical" evidence="7">
    <location>
        <begin position="71"/>
        <end position="89"/>
    </location>
</feature>
<reference evidence="9 10" key="1">
    <citation type="submission" date="2021-05" db="EMBL/GenBank/DDBJ databases">
        <title>Novel Bacillus species.</title>
        <authorList>
            <person name="Liu G."/>
        </authorList>
    </citation>
    <scope>NUCLEOTIDE SEQUENCE [LARGE SCALE GENOMIC DNA]</scope>
    <source>
        <strain evidence="10">FJAT-49780</strain>
    </source>
</reference>
<name>A0A942YGV2_9BACI</name>
<keyword evidence="2" id="KW-0813">Transport</keyword>
<dbReference type="PANTHER" id="PTHR23517">
    <property type="entry name" value="RESISTANCE PROTEIN MDTM, PUTATIVE-RELATED-RELATED"/>
    <property type="match status" value="1"/>
</dbReference>
<keyword evidence="4 7" id="KW-0812">Transmembrane</keyword>
<dbReference type="Pfam" id="PF07690">
    <property type="entry name" value="MFS_1"/>
    <property type="match status" value="1"/>
</dbReference>
<feature type="transmembrane region" description="Helical" evidence="7">
    <location>
        <begin position="275"/>
        <end position="304"/>
    </location>
</feature>
<evidence type="ECO:0000256" key="2">
    <source>
        <dbReference type="ARBA" id="ARBA00022448"/>
    </source>
</evidence>
<feature type="transmembrane region" description="Helical" evidence="7">
    <location>
        <begin position="361"/>
        <end position="380"/>
    </location>
</feature>
<organism evidence="9 10">
    <name type="scientific">Lederbergia citri</name>
    <dbReference type="NCBI Taxonomy" id="2833580"/>
    <lineage>
        <taxon>Bacteria</taxon>
        <taxon>Bacillati</taxon>
        <taxon>Bacillota</taxon>
        <taxon>Bacilli</taxon>
        <taxon>Bacillales</taxon>
        <taxon>Bacillaceae</taxon>
        <taxon>Lederbergia</taxon>
    </lineage>
</organism>
<sequence length="395" mass="43309">MPKALWLLVIGMLVNVTGSSFLWPLNAIYIHEHLGKSLSVAGLVLMLNSAASVVGNLFGGMLYDKFGGYRSILLGIIISVVSLTGLTIWHGWPHYVYFLALIGFGGGIVFPSMFAMAGAVWKEGGRKAFNAVYVAQNAGVAIGSALGGFVAFYSFDYIFLANLVMYVVFLFLAIFGYKNIAGNQLAQTNVLQERKSLKSKNKFFALLLLCSAYLLGWVCYVQWQSTIAAYTQEINITLKQYSFLWTVNGALIVLAQPILQRALKKYSDKLKGQMIIGFFIFVISFLLASTVNGFSGFLAAMIILTVGEMLVWPVVPTVADKLAPKGREGFYQGIVNSTATGGRMIGPVLGGILVDLNGMNMLFYFMIVLLVFALVLTYFYDRPLKSLDKDSSFIS</sequence>
<evidence type="ECO:0000256" key="3">
    <source>
        <dbReference type="ARBA" id="ARBA00022475"/>
    </source>
</evidence>
<feature type="transmembrane region" description="Helical" evidence="7">
    <location>
        <begin position="159"/>
        <end position="177"/>
    </location>
</feature>
<feature type="transmembrane region" description="Helical" evidence="7">
    <location>
        <begin position="38"/>
        <end position="59"/>
    </location>
</feature>
<feature type="transmembrane region" description="Helical" evidence="7">
    <location>
        <begin position="203"/>
        <end position="223"/>
    </location>
</feature>
<comment type="caution">
    <text evidence="9">The sequence shown here is derived from an EMBL/GenBank/DDBJ whole genome shotgun (WGS) entry which is preliminary data.</text>
</comment>
<dbReference type="RefSeq" id="WP_213124227.1">
    <property type="nucleotide sequence ID" value="NZ_JAGYPG010000001.1"/>
</dbReference>
<evidence type="ECO:0000259" key="8">
    <source>
        <dbReference type="PROSITE" id="PS50850"/>
    </source>
</evidence>
<dbReference type="EMBL" id="JAGYPG010000001">
    <property type="protein sequence ID" value="MBS4195094.1"/>
    <property type="molecule type" value="Genomic_DNA"/>
</dbReference>
<protein>
    <submittedName>
        <fullName evidence="9">MFS transporter</fullName>
    </submittedName>
</protein>
<evidence type="ECO:0000313" key="10">
    <source>
        <dbReference type="Proteomes" id="UP000681414"/>
    </source>
</evidence>
<evidence type="ECO:0000256" key="5">
    <source>
        <dbReference type="ARBA" id="ARBA00022989"/>
    </source>
</evidence>
<evidence type="ECO:0000256" key="7">
    <source>
        <dbReference type="SAM" id="Phobius"/>
    </source>
</evidence>
<feature type="domain" description="Major facilitator superfamily (MFS) profile" evidence="8">
    <location>
        <begin position="4"/>
        <end position="385"/>
    </location>
</feature>
<keyword evidence="3" id="KW-1003">Cell membrane</keyword>
<dbReference type="SUPFAM" id="SSF103473">
    <property type="entry name" value="MFS general substrate transporter"/>
    <property type="match status" value="1"/>
</dbReference>
<feature type="transmembrane region" description="Helical" evidence="7">
    <location>
        <begin position="133"/>
        <end position="153"/>
    </location>
</feature>
<dbReference type="InterPro" id="IPR050171">
    <property type="entry name" value="MFS_Transporters"/>
</dbReference>
<dbReference type="InterPro" id="IPR011701">
    <property type="entry name" value="MFS"/>
</dbReference>
<dbReference type="GO" id="GO:0022857">
    <property type="term" value="F:transmembrane transporter activity"/>
    <property type="evidence" value="ECO:0007669"/>
    <property type="project" value="InterPro"/>
</dbReference>
<dbReference type="PROSITE" id="PS50850">
    <property type="entry name" value="MFS"/>
    <property type="match status" value="1"/>
</dbReference>
<dbReference type="PANTHER" id="PTHR23517:SF10">
    <property type="entry name" value="MAJOR FACILITATOR SUPERFAMILY (MFS) PROFILE DOMAIN-CONTAINING PROTEIN"/>
    <property type="match status" value="1"/>
</dbReference>
<dbReference type="AlphaFoldDB" id="A0A942YGV2"/>
<comment type="subcellular location">
    <subcellularLocation>
        <location evidence="1">Cell membrane</location>
        <topology evidence="1">Multi-pass membrane protein</topology>
    </subcellularLocation>
</comment>
<dbReference type="Gene3D" id="1.20.1250.20">
    <property type="entry name" value="MFS general substrate transporter like domains"/>
    <property type="match status" value="1"/>
</dbReference>
<keyword evidence="10" id="KW-1185">Reference proteome</keyword>
<accession>A0A942YGV2</accession>
<dbReference type="InterPro" id="IPR020846">
    <property type="entry name" value="MFS_dom"/>
</dbReference>
<evidence type="ECO:0000256" key="4">
    <source>
        <dbReference type="ARBA" id="ARBA00022692"/>
    </source>
</evidence>
<dbReference type="CDD" id="cd17329">
    <property type="entry name" value="MFS_MdtH_MDR_like"/>
    <property type="match status" value="1"/>
</dbReference>